<dbReference type="PROSITE" id="PS50088">
    <property type="entry name" value="ANK_REPEAT"/>
    <property type="match status" value="5"/>
</dbReference>
<dbReference type="InterPro" id="IPR031348">
    <property type="entry name" value="PigL_N"/>
</dbReference>
<accession>A0A8K0WZ97</accession>
<dbReference type="OrthoDB" id="4821485at2759"/>
<feature type="repeat" description="ANK" evidence="3">
    <location>
        <begin position="557"/>
        <end position="589"/>
    </location>
</feature>
<dbReference type="Proteomes" id="UP000813385">
    <property type="component" value="Unassembled WGS sequence"/>
</dbReference>
<dbReference type="Gene3D" id="1.25.40.20">
    <property type="entry name" value="Ankyrin repeat-containing domain"/>
    <property type="match status" value="3"/>
</dbReference>
<keyword evidence="4" id="KW-0732">Signal</keyword>
<feature type="repeat" description="ANK" evidence="3">
    <location>
        <begin position="399"/>
        <end position="431"/>
    </location>
</feature>
<evidence type="ECO:0000256" key="3">
    <source>
        <dbReference type="PROSITE-ProRule" id="PRU00023"/>
    </source>
</evidence>
<feature type="repeat" description="ANK" evidence="3">
    <location>
        <begin position="454"/>
        <end position="487"/>
    </location>
</feature>
<evidence type="ECO:0000313" key="7">
    <source>
        <dbReference type="Proteomes" id="UP000813385"/>
    </source>
</evidence>
<keyword evidence="7" id="KW-1185">Reference proteome</keyword>
<evidence type="ECO:0000259" key="5">
    <source>
        <dbReference type="Pfam" id="PF17111"/>
    </source>
</evidence>
<comment type="caution">
    <text evidence="6">The sequence shown here is derived from an EMBL/GenBank/DDBJ whole genome shotgun (WGS) entry which is preliminary data.</text>
</comment>
<protein>
    <submittedName>
        <fullName evidence="6">Ankyrin</fullName>
    </submittedName>
</protein>
<dbReference type="GO" id="GO:0005737">
    <property type="term" value="C:cytoplasm"/>
    <property type="evidence" value="ECO:0007669"/>
    <property type="project" value="TreeGrafter"/>
</dbReference>
<dbReference type="SMART" id="SM00248">
    <property type="entry name" value="ANK"/>
    <property type="match status" value="8"/>
</dbReference>
<evidence type="ECO:0000313" key="6">
    <source>
        <dbReference type="EMBL" id="KAH7353239.1"/>
    </source>
</evidence>
<dbReference type="SUPFAM" id="SSF48403">
    <property type="entry name" value="Ankyrin repeat"/>
    <property type="match status" value="1"/>
</dbReference>
<dbReference type="Pfam" id="PF13857">
    <property type="entry name" value="Ank_5"/>
    <property type="match status" value="1"/>
</dbReference>
<feature type="chain" id="PRO_5035420552" evidence="4">
    <location>
        <begin position="27"/>
        <end position="618"/>
    </location>
</feature>
<dbReference type="AlphaFoldDB" id="A0A8K0WZ97"/>
<name>A0A8K0WZ97_9PEZI</name>
<organism evidence="6 7">
    <name type="scientific">Plectosphaerella cucumerina</name>
    <dbReference type="NCBI Taxonomy" id="40658"/>
    <lineage>
        <taxon>Eukaryota</taxon>
        <taxon>Fungi</taxon>
        <taxon>Dikarya</taxon>
        <taxon>Ascomycota</taxon>
        <taxon>Pezizomycotina</taxon>
        <taxon>Sordariomycetes</taxon>
        <taxon>Hypocreomycetidae</taxon>
        <taxon>Glomerellales</taxon>
        <taxon>Plectosphaerellaceae</taxon>
        <taxon>Plectosphaerella</taxon>
    </lineage>
</organism>
<dbReference type="Pfam" id="PF12796">
    <property type="entry name" value="Ank_2"/>
    <property type="match status" value="3"/>
</dbReference>
<sequence>MADPLSLAASITGVLAFAAATARSLATMVQEVRDAPEDVVATGRDVRSLTAILVAAHDTCARHDLDEEDKDLAAALAEYVDMCQEAMQGLRAILRPLAAGGSSMRFVLGWTMRRGDVKALRGRLNEGKASLNLALSALNGVLEGKGQEDIRADIGKVYGQMMNEFRNLESGKKVRKRLEDDVASVTSNRSKGRRPSVSNVTDSTFVMRRFLQPANSDTNEKNGVAEAPKSIMSPWASDPNAILDAVRSGNRALIASLVESGVSLSARSAQGYTALHFCAISDDAETAAILLGHGADVNGKDFELRSPFRLALASEALAVARVLAERGCVIGDLSAALIKLALRTDEVPGTHALLRTIAERLNATNKGPYLVHEAIDEGDPAALAMLLDDGFSVNKADRNGFTPYHYALRNQKKPMMRVLFEHGADVNERIPRAVLEGISIPSDWHLQALGDGVPDFTPLSLAARYMRNGNLTKFLLDNGADPNQPTGADRAGTILVGMCAHEFLAEAKLLIQAGANTNHLPPDGRGPMYWSAICNNNELMAYMLQHGADIKYQRRQDGVTPLMIAASQGNGGMVGMLLKAGADPSIRNKEGGTALDRARAAGHQELAAMLQGAMGTEE</sequence>
<evidence type="ECO:0000256" key="2">
    <source>
        <dbReference type="ARBA" id="ARBA00023043"/>
    </source>
</evidence>
<gene>
    <name evidence="6" type="ORF">B0T11DRAFT_116127</name>
</gene>
<dbReference type="Pfam" id="PF17111">
    <property type="entry name" value="PigL_N"/>
    <property type="match status" value="1"/>
</dbReference>
<keyword evidence="2 3" id="KW-0040">ANK repeat</keyword>
<dbReference type="PANTHER" id="PTHR24198">
    <property type="entry name" value="ANKYRIN REPEAT AND PROTEIN KINASE DOMAIN-CONTAINING PROTEIN"/>
    <property type="match status" value="1"/>
</dbReference>
<dbReference type="PROSITE" id="PS50297">
    <property type="entry name" value="ANK_REP_REGION"/>
    <property type="match status" value="3"/>
</dbReference>
<dbReference type="PANTHER" id="PTHR24198:SF165">
    <property type="entry name" value="ANKYRIN REPEAT-CONTAINING PROTEIN-RELATED"/>
    <property type="match status" value="1"/>
</dbReference>
<feature type="domain" description="Azaphilone pigments biosynthesis cluster protein L N-terminal" evidence="5">
    <location>
        <begin position="2"/>
        <end position="164"/>
    </location>
</feature>
<evidence type="ECO:0000256" key="1">
    <source>
        <dbReference type="ARBA" id="ARBA00022737"/>
    </source>
</evidence>
<evidence type="ECO:0000256" key="4">
    <source>
        <dbReference type="SAM" id="SignalP"/>
    </source>
</evidence>
<proteinExistence type="predicted"/>
<reference evidence="6" key="1">
    <citation type="journal article" date="2021" name="Nat. Commun.">
        <title>Genetic determinants of endophytism in the Arabidopsis root mycobiome.</title>
        <authorList>
            <person name="Mesny F."/>
            <person name="Miyauchi S."/>
            <person name="Thiergart T."/>
            <person name="Pickel B."/>
            <person name="Atanasova L."/>
            <person name="Karlsson M."/>
            <person name="Huettel B."/>
            <person name="Barry K.W."/>
            <person name="Haridas S."/>
            <person name="Chen C."/>
            <person name="Bauer D."/>
            <person name="Andreopoulos W."/>
            <person name="Pangilinan J."/>
            <person name="LaButti K."/>
            <person name="Riley R."/>
            <person name="Lipzen A."/>
            <person name="Clum A."/>
            <person name="Drula E."/>
            <person name="Henrissat B."/>
            <person name="Kohler A."/>
            <person name="Grigoriev I.V."/>
            <person name="Martin F.M."/>
            <person name="Hacquard S."/>
        </authorList>
    </citation>
    <scope>NUCLEOTIDE SEQUENCE</scope>
    <source>
        <strain evidence="6">MPI-CAGE-AT-0016</strain>
    </source>
</reference>
<feature type="signal peptide" evidence="4">
    <location>
        <begin position="1"/>
        <end position="26"/>
    </location>
</feature>
<dbReference type="EMBL" id="JAGPXD010000005">
    <property type="protein sequence ID" value="KAH7353239.1"/>
    <property type="molecule type" value="Genomic_DNA"/>
</dbReference>
<feature type="repeat" description="ANK" evidence="3">
    <location>
        <begin position="523"/>
        <end position="555"/>
    </location>
</feature>
<dbReference type="InterPro" id="IPR002110">
    <property type="entry name" value="Ankyrin_rpt"/>
</dbReference>
<dbReference type="InterPro" id="IPR036770">
    <property type="entry name" value="Ankyrin_rpt-contain_sf"/>
</dbReference>
<keyword evidence="1" id="KW-0677">Repeat</keyword>
<feature type="repeat" description="ANK" evidence="3">
    <location>
        <begin position="270"/>
        <end position="302"/>
    </location>
</feature>